<proteinExistence type="predicted"/>
<name>A0ACC5RD94_9HYPH</name>
<gene>
    <name evidence="1" type="ORF">JHL16_29670</name>
</gene>
<comment type="caution">
    <text evidence="1">The sequence shown here is derived from an EMBL/GenBank/DDBJ whole genome shotgun (WGS) entry which is preliminary data.</text>
</comment>
<reference evidence="1" key="1">
    <citation type="submission" date="2021-01" db="EMBL/GenBank/DDBJ databases">
        <authorList>
            <person name="Sun Q."/>
        </authorList>
    </citation>
    <scope>NUCLEOTIDE SEQUENCE</scope>
    <source>
        <strain evidence="1">YIM B02566</strain>
    </source>
</reference>
<evidence type="ECO:0000313" key="1">
    <source>
        <dbReference type="EMBL" id="MBK1870570.1"/>
    </source>
</evidence>
<dbReference type="EMBL" id="JAENHL010000008">
    <property type="protein sequence ID" value="MBK1870570.1"/>
    <property type="molecule type" value="Genomic_DNA"/>
</dbReference>
<dbReference type="Proteomes" id="UP000616151">
    <property type="component" value="Unassembled WGS sequence"/>
</dbReference>
<protein>
    <submittedName>
        <fullName evidence="1">Alpha-1,3-fucosyltransferase</fullName>
    </submittedName>
</protein>
<sequence length="296" mass="34513">MLVLIHDSMGGNIPAAPFPPDVEVTTDRARLTEADAVVFHIPDWRQDQMIARSEWDWRFPFEKRPGQRWIGWSMECDEHYPWSRNIRFMRHFDLTMTYRLTSDAPVTYVIPHVMVEAFRRPPVPKHEPVLAASFVSSRYDHSGRQAYLQELARHMAIDSYGSFMRNRTLANDRGIPSKLAAIAHYRFTIAFENACSRDYVTEKFFEPLQAGSVPVYLGAPNIEDFAPGENCFIKAADFPEPRKLAAYLKELAADEEAYSAYFTWRQEPFRQSFKKLLDLESEPWLHRMCRGLRTLR</sequence>
<evidence type="ECO:0000313" key="2">
    <source>
        <dbReference type="Proteomes" id="UP000616151"/>
    </source>
</evidence>
<keyword evidence="2" id="KW-1185">Reference proteome</keyword>
<accession>A0ACC5RD94</accession>
<organism evidence="1 2">
    <name type="scientific">Taklimakanibacter albus</name>
    <dbReference type="NCBI Taxonomy" id="2800327"/>
    <lineage>
        <taxon>Bacteria</taxon>
        <taxon>Pseudomonadati</taxon>
        <taxon>Pseudomonadota</taxon>
        <taxon>Alphaproteobacteria</taxon>
        <taxon>Hyphomicrobiales</taxon>
        <taxon>Aestuariivirgaceae</taxon>
        <taxon>Taklimakanibacter</taxon>
    </lineage>
</organism>